<evidence type="ECO:0000259" key="7">
    <source>
        <dbReference type="PROSITE" id="PS50850"/>
    </source>
</evidence>
<comment type="caution">
    <text evidence="8">The sequence shown here is derived from an EMBL/GenBank/DDBJ whole genome shotgun (WGS) entry which is preliminary data.</text>
</comment>
<comment type="subcellular location">
    <subcellularLocation>
        <location evidence="1">Membrane</location>
        <topology evidence="1">Multi-pass membrane protein</topology>
    </subcellularLocation>
</comment>
<dbReference type="PANTHER" id="PTHR23501">
    <property type="entry name" value="MAJOR FACILITATOR SUPERFAMILY"/>
    <property type="match status" value="1"/>
</dbReference>
<evidence type="ECO:0000256" key="2">
    <source>
        <dbReference type="ARBA" id="ARBA00022448"/>
    </source>
</evidence>
<dbReference type="Pfam" id="PF06609">
    <property type="entry name" value="TRI12"/>
    <property type="match status" value="1"/>
</dbReference>
<evidence type="ECO:0000256" key="6">
    <source>
        <dbReference type="SAM" id="Phobius"/>
    </source>
</evidence>
<evidence type="ECO:0000313" key="8">
    <source>
        <dbReference type="EMBL" id="KAF5849290.1"/>
    </source>
</evidence>
<dbReference type="PANTHER" id="PTHR23501:SF109">
    <property type="entry name" value="MAJOR FACILITATOR SUPERFAMILY (MFS) PROFILE DOMAIN-CONTAINING PROTEIN-RELATED"/>
    <property type="match status" value="1"/>
</dbReference>
<dbReference type="EMBL" id="WNKQ01000009">
    <property type="protein sequence ID" value="KAF5849290.1"/>
    <property type="molecule type" value="Genomic_DNA"/>
</dbReference>
<feature type="transmembrane region" description="Helical" evidence="6">
    <location>
        <begin position="189"/>
        <end position="210"/>
    </location>
</feature>
<feature type="transmembrane region" description="Helical" evidence="6">
    <location>
        <begin position="108"/>
        <end position="125"/>
    </location>
</feature>
<keyword evidence="2" id="KW-0813">Transport</keyword>
<dbReference type="InterPro" id="IPR010573">
    <property type="entry name" value="MFS_Str1/Tri12-like"/>
</dbReference>
<gene>
    <name evidence="8" type="ORF">GGP41_006226</name>
</gene>
<feature type="transmembrane region" description="Helical" evidence="6">
    <location>
        <begin position="403"/>
        <end position="423"/>
    </location>
</feature>
<dbReference type="PROSITE" id="PS00216">
    <property type="entry name" value="SUGAR_TRANSPORT_1"/>
    <property type="match status" value="1"/>
</dbReference>
<protein>
    <recommendedName>
        <fullName evidence="7">Major facilitator superfamily (MFS) profile domain-containing protein</fullName>
    </recommendedName>
</protein>
<dbReference type="Gene3D" id="1.20.1250.20">
    <property type="entry name" value="MFS general substrate transporter like domains"/>
    <property type="match status" value="1"/>
</dbReference>
<feature type="transmembrane region" description="Helical" evidence="6">
    <location>
        <begin position="460"/>
        <end position="487"/>
    </location>
</feature>
<dbReference type="AlphaFoldDB" id="A0A8H5ZJJ6"/>
<dbReference type="InterPro" id="IPR020846">
    <property type="entry name" value="MFS_dom"/>
</dbReference>
<feature type="transmembrane region" description="Helical" evidence="6">
    <location>
        <begin position="137"/>
        <end position="157"/>
    </location>
</feature>
<feature type="transmembrane region" description="Helical" evidence="6">
    <location>
        <begin position="222"/>
        <end position="243"/>
    </location>
</feature>
<feature type="transmembrane region" description="Helical" evidence="6">
    <location>
        <begin position="295"/>
        <end position="316"/>
    </location>
</feature>
<keyword evidence="4 6" id="KW-1133">Transmembrane helix</keyword>
<dbReference type="SUPFAM" id="SSF103473">
    <property type="entry name" value="MFS general substrate transporter"/>
    <property type="match status" value="1"/>
</dbReference>
<evidence type="ECO:0000256" key="3">
    <source>
        <dbReference type="ARBA" id="ARBA00022692"/>
    </source>
</evidence>
<proteinExistence type="predicted"/>
<sequence length="639" mass="69437">MLILYTYNFPSTLISFSRFPWTKVFDYCLLGIFQFGFIMAGQMENEKPSSIHIENVHNISNADTSDHDASSEEEDVNEEIVRHLQTTGEDVGFTFNTLMAAISMAMCYNAYLFTLLIPPAILTYINTDLGPDPRYTWITISWNLGGAMFVTVGGRLSDIFGRRYFFIAGAIILIIGSIVSATGQSINQMIAGGALFGCGSGFLEMAFGAVQEIVPSAYRHVTIGLFDAASIVAQVMPLVSWVIIKETGNWRICYYVMIAFQVVNLGLLVLFYNPPSWEQKRSEHGKSAGQLLREFDWLGLLLFLAGCTLFIVGVSWGGSMAPWVSATVLAPIIIGLLTLIGLGFYEAYYTLSAPLFPPRLFRALRHFTVPMLVMAIGGMQYYSNATLWPRLSQLIYATDEISKGLYAEVLPLGTIIGGIIVAFSKYIGHQRWVIMFAVALQTACVGAMSTSTMDNPVKSIVLTVIISTCTSVNLLNGMVLVGFGIVYQEDIGTAAGLAGTSRLLAGAVATAIFGNVTNNKYGDILPERVRSNLAPFDLPSDIITRLIAAARANSAATYAAIPGITPDIQAAARLGNKQAYLEGAHLSCLVALAFGLLGVIAAFFIPSVDRRKYTSKTVAVQELDRKALQEKMSVKPAVA</sequence>
<keyword evidence="3 6" id="KW-0812">Transmembrane</keyword>
<feature type="transmembrane region" description="Helical" evidence="6">
    <location>
        <begin position="494"/>
        <end position="513"/>
    </location>
</feature>
<feature type="transmembrane region" description="Helical" evidence="6">
    <location>
        <begin position="255"/>
        <end position="274"/>
    </location>
</feature>
<dbReference type="PROSITE" id="PS50850">
    <property type="entry name" value="MFS"/>
    <property type="match status" value="1"/>
</dbReference>
<accession>A0A8H5ZJJ6</accession>
<evidence type="ECO:0000256" key="4">
    <source>
        <dbReference type="ARBA" id="ARBA00022989"/>
    </source>
</evidence>
<feature type="transmembrane region" description="Helical" evidence="6">
    <location>
        <begin position="164"/>
        <end position="183"/>
    </location>
</feature>
<evidence type="ECO:0000313" key="9">
    <source>
        <dbReference type="Proteomes" id="UP000624244"/>
    </source>
</evidence>
<name>A0A8H5ZJJ6_COCSA</name>
<reference evidence="8" key="1">
    <citation type="submission" date="2019-11" db="EMBL/GenBank/DDBJ databases">
        <title>Bipolaris sorokiniana Genome sequencing.</title>
        <authorList>
            <person name="Wang H."/>
        </authorList>
    </citation>
    <scope>NUCLEOTIDE SEQUENCE</scope>
</reference>
<dbReference type="InterPro" id="IPR005829">
    <property type="entry name" value="Sugar_transporter_CS"/>
</dbReference>
<feature type="transmembrane region" description="Helical" evidence="6">
    <location>
        <begin position="432"/>
        <end position="448"/>
    </location>
</feature>
<evidence type="ECO:0000256" key="1">
    <source>
        <dbReference type="ARBA" id="ARBA00004141"/>
    </source>
</evidence>
<feature type="transmembrane region" description="Helical" evidence="6">
    <location>
        <begin position="584"/>
        <end position="605"/>
    </location>
</feature>
<dbReference type="GO" id="GO:0005886">
    <property type="term" value="C:plasma membrane"/>
    <property type="evidence" value="ECO:0007669"/>
    <property type="project" value="TreeGrafter"/>
</dbReference>
<feature type="transmembrane region" description="Helical" evidence="6">
    <location>
        <begin position="328"/>
        <end position="351"/>
    </location>
</feature>
<dbReference type="GO" id="GO:0022857">
    <property type="term" value="F:transmembrane transporter activity"/>
    <property type="evidence" value="ECO:0007669"/>
    <property type="project" value="InterPro"/>
</dbReference>
<evidence type="ECO:0000256" key="5">
    <source>
        <dbReference type="ARBA" id="ARBA00023136"/>
    </source>
</evidence>
<dbReference type="InterPro" id="IPR036259">
    <property type="entry name" value="MFS_trans_sf"/>
</dbReference>
<feature type="domain" description="Major facilitator superfamily (MFS) profile" evidence="7">
    <location>
        <begin position="98"/>
        <end position="610"/>
    </location>
</feature>
<feature type="transmembrane region" description="Helical" evidence="6">
    <location>
        <begin position="363"/>
        <end position="383"/>
    </location>
</feature>
<keyword evidence="5 6" id="KW-0472">Membrane</keyword>
<dbReference type="Proteomes" id="UP000624244">
    <property type="component" value="Unassembled WGS sequence"/>
</dbReference>
<organism evidence="8 9">
    <name type="scientific">Cochliobolus sativus</name>
    <name type="common">Common root rot and spot blotch fungus</name>
    <name type="synonym">Bipolaris sorokiniana</name>
    <dbReference type="NCBI Taxonomy" id="45130"/>
    <lineage>
        <taxon>Eukaryota</taxon>
        <taxon>Fungi</taxon>
        <taxon>Dikarya</taxon>
        <taxon>Ascomycota</taxon>
        <taxon>Pezizomycotina</taxon>
        <taxon>Dothideomycetes</taxon>
        <taxon>Pleosporomycetidae</taxon>
        <taxon>Pleosporales</taxon>
        <taxon>Pleosporineae</taxon>
        <taxon>Pleosporaceae</taxon>
        <taxon>Bipolaris</taxon>
    </lineage>
</organism>